<dbReference type="PANTHER" id="PTHR10926:SF0">
    <property type="entry name" value="CDC50, ISOFORM A"/>
    <property type="match status" value="1"/>
</dbReference>
<dbReference type="AlphaFoldDB" id="A0A1D2N5C7"/>
<feature type="region of interest" description="Disordered" evidence="6">
    <location>
        <begin position="1"/>
        <end position="27"/>
    </location>
</feature>
<evidence type="ECO:0000256" key="3">
    <source>
        <dbReference type="ARBA" id="ARBA00022692"/>
    </source>
</evidence>
<dbReference type="PANTHER" id="PTHR10926">
    <property type="entry name" value="CELL CYCLE CONTROL PROTEIN 50"/>
    <property type="match status" value="1"/>
</dbReference>
<dbReference type="STRING" id="48709.A0A1D2N5C7"/>
<dbReference type="OrthoDB" id="340608at2759"/>
<comment type="similarity">
    <text evidence="2">Belongs to the CDC50/LEM3 family.</text>
</comment>
<feature type="transmembrane region" description="Helical" evidence="7">
    <location>
        <begin position="431"/>
        <end position="450"/>
    </location>
</feature>
<protein>
    <submittedName>
        <fullName evidence="8">Putative ALA-interacting subunit 4</fullName>
    </submittedName>
</protein>
<sequence>MGAKASKFRKSGARERKVVQDENEEPEELEVIRNYSGLIDMAAMDKLSPEEGRSSGNFIDLRVATSDMDLTDGTTSTEPKVESRDSEPEIIEHISLSESYTEKSKLSLKTKFSQQKLDGWEPIVTPKTIWKQLCVLGILITAMGVCMLVFDILHTSEIIIPYSSSTECEMVRKDIFQLNLRAADCKEKCTHVSDRICSTEFTVPFDMHTPVYIYYEITNFHQNHRLYTKSKDDHQLFGRLYDFQDQPVIPYGCSPAELIDRTGKVYYPCGAIAGSMFSDVFTLENKTGSKIPIDETHISFTDFKKLKYAQPLGLDDPMDYVNYKNGEFIKQFTWPKHWSEERWKEWFESGGVKNPAFVNWMQPYHSSTIRKLYGSISGTVEGCQKDRVLCRGSYKFAIKYRFDVDSTKPKSKKNIILATTSFFGTRNIPRAIAIISFGLIILICSVLFFVKQSFLTGKLSNCLVSKRLKQNRVQDTETDSTE</sequence>
<feature type="transmembrane region" description="Helical" evidence="7">
    <location>
        <begin position="133"/>
        <end position="153"/>
    </location>
</feature>
<evidence type="ECO:0000256" key="7">
    <source>
        <dbReference type="SAM" id="Phobius"/>
    </source>
</evidence>
<gene>
    <name evidence="8" type="ORF">Ocin01_06237</name>
</gene>
<evidence type="ECO:0000256" key="4">
    <source>
        <dbReference type="ARBA" id="ARBA00022989"/>
    </source>
</evidence>
<evidence type="ECO:0000256" key="6">
    <source>
        <dbReference type="SAM" id="MobiDB-lite"/>
    </source>
</evidence>
<keyword evidence="4 7" id="KW-1133">Transmembrane helix</keyword>
<accession>A0A1D2N5C7</accession>
<comment type="caution">
    <text evidence="8">The sequence shown here is derived from an EMBL/GenBank/DDBJ whole genome shotgun (WGS) entry which is preliminary data.</text>
</comment>
<dbReference type="GO" id="GO:0005794">
    <property type="term" value="C:Golgi apparatus"/>
    <property type="evidence" value="ECO:0007669"/>
    <property type="project" value="TreeGrafter"/>
</dbReference>
<dbReference type="GO" id="GO:0005783">
    <property type="term" value="C:endoplasmic reticulum"/>
    <property type="evidence" value="ECO:0007669"/>
    <property type="project" value="TreeGrafter"/>
</dbReference>
<proteinExistence type="inferred from homology"/>
<keyword evidence="3 7" id="KW-0812">Transmembrane</keyword>
<dbReference type="InterPro" id="IPR005045">
    <property type="entry name" value="CDC50/LEM3_fam"/>
</dbReference>
<keyword evidence="5 7" id="KW-0472">Membrane</keyword>
<feature type="compositionally biased region" description="Basic residues" evidence="6">
    <location>
        <begin position="1"/>
        <end position="11"/>
    </location>
</feature>
<dbReference type="Proteomes" id="UP000094527">
    <property type="component" value="Unassembled WGS sequence"/>
</dbReference>
<dbReference type="EMBL" id="LJIJ01000206">
    <property type="protein sequence ID" value="ODN00473.1"/>
    <property type="molecule type" value="Genomic_DNA"/>
</dbReference>
<reference evidence="8 9" key="1">
    <citation type="journal article" date="2016" name="Genome Biol. Evol.">
        <title>Gene Family Evolution Reflects Adaptation to Soil Environmental Stressors in the Genome of the Collembolan Orchesella cincta.</title>
        <authorList>
            <person name="Faddeeva-Vakhrusheva A."/>
            <person name="Derks M.F."/>
            <person name="Anvar S.Y."/>
            <person name="Agamennone V."/>
            <person name="Suring W."/>
            <person name="Smit S."/>
            <person name="van Straalen N.M."/>
            <person name="Roelofs D."/>
        </authorList>
    </citation>
    <scope>NUCLEOTIDE SEQUENCE [LARGE SCALE GENOMIC DNA]</scope>
    <source>
        <tissue evidence="8">Mixed pool</tissue>
    </source>
</reference>
<evidence type="ECO:0000256" key="5">
    <source>
        <dbReference type="ARBA" id="ARBA00023136"/>
    </source>
</evidence>
<evidence type="ECO:0000256" key="1">
    <source>
        <dbReference type="ARBA" id="ARBA00004141"/>
    </source>
</evidence>
<name>A0A1D2N5C7_ORCCI</name>
<evidence type="ECO:0000313" key="9">
    <source>
        <dbReference type="Proteomes" id="UP000094527"/>
    </source>
</evidence>
<dbReference type="GO" id="GO:0005886">
    <property type="term" value="C:plasma membrane"/>
    <property type="evidence" value="ECO:0007669"/>
    <property type="project" value="TreeGrafter"/>
</dbReference>
<evidence type="ECO:0000256" key="2">
    <source>
        <dbReference type="ARBA" id="ARBA00009457"/>
    </source>
</evidence>
<comment type="subcellular location">
    <subcellularLocation>
        <location evidence="1">Membrane</location>
        <topology evidence="1">Multi-pass membrane protein</topology>
    </subcellularLocation>
</comment>
<dbReference type="Pfam" id="PF03381">
    <property type="entry name" value="CDC50"/>
    <property type="match status" value="1"/>
</dbReference>
<keyword evidence="9" id="KW-1185">Reference proteome</keyword>
<evidence type="ECO:0000313" key="8">
    <source>
        <dbReference type="EMBL" id="ODN00473.1"/>
    </source>
</evidence>
<organism evidence="8 9">
    <name type="scientific">Orchesella cincta</name>
    <name type="common">Springtail</name>
    <name type="synonym">Podura cincta</name>
    <dbReference type="NCBI Taxonomy" id="48709"/>
    <lineage>
        <taxon>Eukaryota</taxon>
        <taxon>Metazoa</taxon>
        <taxon>Ecdysozoa</taxon>
        <taxon>Arthropoda</taxon>
        <taxon>Hexapoda</taxon>
        <taxon>Collembola</taxon>
        <taxon>Entomobryomorpha</taxon>
        <taxon>Entomobryoidea</taxon>
        <taxon>Orchesellidae</taxon>
        <taxon>Orchesellinae</taxon>
        <taxon>Orchesella</taxon>
    </lineage>
</organism>